<dbReference type="Pfam" id="PF04392">
    <property type="entry name" value="ABC_sub_bind"/>
    <property type="match status" value="1"/>
</dbReference>
<proteinExistence type="predicted"/>
<evidence type="ECO:0000313" key="2">
    <source>
        <dbReference type="Proteomes" id="UP001175147"/>
    </source>
</evidence>
<name>A0ABT8YWZ4_9SPIR</name>
<dbReference type="Gene3D" id="3.40.50.2300">
    <property type="match status" value="2"/>
</dbReference>
<evidence type="ECO:0000313" key="1">
    <source>
        <dbReference type="EMBL" id="MDO7019415.1"/>
    </source>
</evidence>
<sequence>MRLIRLVNYFILLFILVSCVSEDYGDKPVIVSIIKEENSKKFNAIEKGLIDQISLDKLNVKINFYTSNGDDASIIEIANNVREDNSSIAVVIGEEAVLLSMNIIVPQSILFAGCFDNLSLSAIEKSRVQNNNITGVYGNLDITKYLKIISESGVNSLGYLYSKNSEVSENISEYLAKYCSNENIHYYPIPAESDYTVNDIENIISSLDIDYLFTAKDDYINDNIYNIDNLCRKYSIPIINTDIENALNADILFSLDCNYYYLGRKLAELLKDVIDNEGSTDSIDFIEVSDSYRVLINEDTAKLYRINFTEEILDDSYFIIEDKKVIRR</sequence>
<dbReference type="PANTHER" id="PTHR35271:SF1">
    <property type="entry name" value="ABC TRANSPORTER, SUBSTRATE-BINDING LIPOPROTEIN"/>
    <property type="match status" value="1"/>
</dbReference>
<organism evidence="1 2">
    <name type="scientific">Brachyspira innocens</name>
    <dbReference type="NCBI Taxonomy" id="13264"/>
    <lineage>
        <taxon>Bacteria</taxon>
        <taxon>Pseudomonadati</taxon>
        <taxon>Spirochaetota</taxon>
        <taxon>Spirochaetia</taxon>
        <taxon>Brachyspirales</taxon>
        <taxon>Brachyspiraceae</taxon>
        <taxon>Brachyspira</taxon>
    </lineage>
</organism>
<reference evidence="1" key="1">
    <citation type="submission" date="2023-07" db="EMBL/GenBank/DDBJ databases">
        <title>Mucosal microbiota of week-old chicken and adult hens.</title>
        <authorList>
            <person name="Volf J."/>
            <person name="Karasova D."/>
            <person name="Crhanova M."/>
            <person name="Faldynova M."/>
            <person name="Prikrylova H."/>
            <person name="Zeman M."/>
            <person name="Babak V."/>
            <person name="Rajova J."/>
            <person name="Rychlik I."/>
        </authorList>
    </citation>
    <scope>NUCLEOTIDE SEQUENCE</scope>
    <source>
        <strain evidence="1">ET902</strain>
    </source>
</reference>
<dbReference type="PROSITE" id="PS51257">
    <property type="entry name" value="PROKAR_LIPOPROTEIN"/>
    <property type="match status" value="1"/>
</dbReference>
<keyword evidence="2" id="KW-1185">Reference proteome</keyword>
<comment type="caution">
    <text evidence="1">The sequence shown here is derived from an EMBL/GenBank/DDBJ whole genome shotgun (WGS) entry which is preliminary data.</text>
</comment>
<dbReference type="Proteomes" id="UP001175147">
    <property type="component" value="Unassembled WGS sequence"/>
</dbReference>
<protein>
    <submittedName>
        <fullName evidence="1">ABC transporter substrate binding protein</fullName>
    </submittedName>
</protein>
<dbReference type="RefSeq" id="WP_304384295.1">
    <property type="nucleotide sequence ID" value="NZ_JAUPBL010000006.1"/>
</dbReference>
<accession>A0ABT8YWZ4</accession>
<dbReference type="InterPro" id="IPR007487">
    <property type="entry name" value="ABC_transpt-TYRBP-like"/>
</dbReference>
<gene>
    <name evidence="1" type="ORF">Q5M86_01355</name>
</gene>
<dbReference type="EMBL" id="JAUPBM010000008">
    <property type="protein sequence ID" value="MDO7019415.1"/>
    <property type="molecule type" value="Genomic_DNA"/>
</dbReference>
<dbReference type="PANTHER" id="PTHR35271">
    <property type="entry name" value="ABC TRANSPORTER, SUBSTRATE-BINDING LIPOPROTEIN-RELATED"/>
    <property type="match status" value="1"/>
</dbReference>